<keyword evidence="1" id="KW-0489">Methyltransferase</keyword>
<dbReference type="Gene3D" id="3.40.1280.30">
    <property type="match status" value="1"/>
</dbReference>
<keyword evidence="6" id="KW-1185">Reference proteome</keyword>
<accession>A0AAX4L186</accession>
<keyword evidence="2" id="KW-0808">Transferase</keyword>
<dbReference type="RefSeq" id="WP_338601960.1">
    <property type="nucleotide sequence ID" value="NZ_CP146016.1"/>
</dbReference>
<dbReference type="GO" id="GO:0008175">
    <property type="term" value="F:tRNA methyltransferase activity"/>
    <property type="evidence" value="ECO:0007669"/>
    <property type="project" value="InterPro"/>
</dbReference>
<evidence type="ECO:0000313" key="5">
    <source>
        <dbReference type="EMBL" id="WWQ60724.1"/>
    </source>
</evidence>
<dbReference type="PROSITE" id="PS51675">
    <property type="entry name" value="SAM_MT_TRM10"/>
    <property type="match status" value="1"/>
</dbReference>
<evidence type="ECO:0000259" key="4">
    <source>
        <dbReference type="PROSITE" id="PS51675"/>
    </source>
</evidence>
<reference evidence="5 6" key="1">
    <citation type="submission" date="2024-02" db="EMBL/GenBank/DDBJ databases">
        <title>STSV induces naive adaptation in Sulfolobus.</title>
        <authorList>
            <person name="Xiang X."/>
            <person name="Song M."/>
        </authorList>
    </citation>
    <scope>NUCLEOTIDE SEQUENCE [LARGE SCALE GENOMIC DNA]</scope>
    <source>
        <strain evidence="5 6">RT2</strain>
    </source>
</reference>
<evidence type="ECO:0000256" key="3">
    <source>
        <dbReference type="ARBA" id="ARBA00022691"/>
    </source>
</evidence>
<dbReference type="InterPro" id="IPR038459">
    <property type="entry name" value="MT_TRM10-typ_sf"/>
</dbReference>
<dbReference type="GO" id="GO:0030488">
    <property type="term" value="P:tRNA methylation"/>
    <property type="evidence" value="ECO:0007669"/>
    <property type="project" value="InterPro"/>
</dbReference>
<dbReference type="AlphaFoldDB" id="A0AAX4L186"/>
<proteinExistence type="predicted"/>
<evidence type="ECO:0000313" key="6">
    <source>
        <dbReference type="Proteomes" id="UP001432202"/>
    </source>
</evidence>
<dbReference type="GeneID" id="89335344"/>
<dbReference type="InterPro" id="IPR028564">
    <property type="entry name" value="MT_TRM10-typ"/>
</dbReference>
<dbReference type="InterPro" id="IPR016742">
    <property type="entry name" value="tRNA_m1G_mtfrase_arc"/>
</dbReference>
<organism evidence="5 6">
    <name type="scientific">Sulfolobus tengchongensis</name>
    <dbReference type="NCBI Taxonomy" id="207809"/>
    <lineage>
        <taxon>Archaea</taxon>
        <taxon>Thermoproteota</taxon>
        <taxon>Thermoprotei</taxon>
        <taxon>Sulfolobales</taxon>
        <taxon>Sulfolobaceae</taxon>
        <taxon>Sulfolobus</taxon>
    </lineage>
</organism>
<sequence>MILGKIFAKYLKDNFGVESLKLTTLRKFFRTGYLQSIAINSIIYDYGIVEREDYGRVVANENEIKVLKGNGTEKTNYVVLKNGKIRVPNEIIPSEPQFIIDLGLSNVLTDEEKTSLREQLQLTVKAIREYLCDYNLKFAHVYYSLKLEGKNKVETIDHIPKERAIVLNPYGDVVANEEIIRGSRFFIIGGIVDKGRRLTNATSELARRYDYLDLPQVKITLRDSVVGVPDRINKIVEILLKVINGLRLEEAIISSQSNADKVNRLVRELNRLEKIDQESISNLKNWLKVNDKLFNLALKKSKFKDQSNSS</sequence>
<name>A0AAX4L186_9CREN</name>
<dbReference type="Proteomes" id="UP001432202">
    <property type="component" value="Chromosome"/>
</dbReference>
<dbReference type="EMBL" id="CP146016">
    <property type="protein sequence ID" value="WWQ60724.1"/>
    <property type="molecule type" value="Genomic_DNA"/>
</dbReference>
<feature type="domain" description="SAM-dependent MTase TRM10-type" evidence="4">
    <location>
        <begin position="83"/>
        <end position="264"/>
    </location>
</feature>
<keyword evidence="3" id="KW-0949">S-adenosyl-L-methionine</keyword>
<dbReference type="PIRSF" id="PIRSF018978">
    <property type="entry name" value="tRNA_m1G_mtfrase_arc_prd"/>
    <property type="match status" value="1"/>
</dbReference>
<gene>
    <name evidence="5" type="ORF">V6M85_01205</name>
</gene>
<evidence type="ECO:0000256" key="1">
    <source>
        <dbReference type="ARBA" id="ARBA00022603"/>
    </source>
</evidence>
<evidence type="ECO:0000256" key="2">
    <source>
        <dbReference type="ARBA" id="ARBA00022679"/>
    </source>
</evidence>
<protein>
    <submittedName>
        <fullName evidence="5">tRNA (Guanine-N1)-methyltransferase</fullName>
    </submittedName>
</protein>